<keyword evidence="2" id="KW-1185">Reference proteome</keyword>
<dbReference type="AlphaFoldDB" id="A0A317DSQ9"/>
<dbReference type="RefSeq" id="WP_133251667.1">
    <property type="nucleotide sequence ID" value="NZ_QGLE01000021.1"/>
</dbReference>
<organism evidence="1 2">
    <name type="scientific">Zavarzinia aquatilis</name>
    <dbReference type="NCBI Taxonomy" id="2211142"/>
    <lineage>
        <taxon>Bacteria</taxon>
        <taxon>Pseudomonadati</taxon>
        <taxon>Pseudomonadota</taxon>
        <taxon>Alphaproteobacteria</taxon>
        <taxon>Rhodospirillales</taxon>
        <taxon>Zavarziniaceae</taxon>
        <taxon>Zavarzinia</taxon>
    </lineage>
</organism>
<evidence type="ECO:0000313" key="1">
    <source>
        <dbReference type="EMBL" id="PWR17701.1"/>
    </source>
</evidence>
<protein>
    <submittedName>
        <fullName evidence="1">Uncharacterized protein</fullName>
    </submittedName>
</protein>
<gene>
    <name evidence="1" type="ORF">DKG74_20655</name>
</gene>
<comment type="caution">
    <text evidence="1">The sequence shown here is derived from an EMBL/GenBank/DDBJ whole genome shotgun (WGS) entry which is preliminary data.</text>
</comment>
<sequence length="107" mass="11627">MMRPIVDYALDLDAARRALDAEINQVSGRMGKRARLRARQRMQDLNFAVGRVILLAAGEATRGGLDGDPLRTWVAITAYTIQCGLVERSDLVEAFNALSDVGPGARA</sequence>
<proteinExistence type="predicted"/>
<dbReference type="EMBL" id="QGLE01000021">
    <property type="protein sequence ID" value="PWR17701.1"/>
    <property type="molecule type" value="Genomic_DNA"/>
</dbReference>
<reference evidence="1 2" key="1">
    <citation type="submission" date="2018-05" db="EMBL/GenBank/DDBJ databases">
        <title>Zavarzinia sp. HR-AS.</title>
        <authorList>
            <person name="Lee Y."/>
            <person name="Jeon C.O."/>
        </authorList>
    </citation>
    <scope>NUCLEOTIDE SEQUENCE [LARGE SCALE GENOMIC DNA]</scope>
    <source>
        <strain evidence="1 2">HR-AS</strain>
    </source>
</reference>
<name>A0A317DSQ9_9PROT</name>
<dbReference type="Proteomes" id="UP000245461">
    <property type="component" value="Unassembled WGS sequence"/>
</dbReference>
<accession>A0A317DSQ9</accession>
<evidence type="ECO:0000313" key="2">
    <source>
        <dbReference type="Proteomes" id="UP000245461"/>
    </source>
</evidence>